<dbReference type="Proteomes" id="UP001187471">
    <property type="component" value="Unassembled WGS sequence"/>
</dbReference>
<reference evidence="2" key="1">
    <citation type="submission" date="2022-12" db="EMBL/GenBank/DDBJ databases">
        <title>Draft genome assemblies for two species of Escallonia (Escalloniales).</title>
        <authorList>
            <person name="Chanderbali A."/>
            <person name="Dervinis C."/>
            <person name="Anghel I."/>
            <person name="Soltis D."/>
            <person name="Soltis P."/>
            <person name="Zapata F."/>
        </authorList>
    </citation>
    <scope>NUCLEOTIDE SEQUENCE</scope>
    <source>
        <strain evidence="2">UCBG92.1500</strain>
        <tissue evidence="2">Leaf</tissue>
    </source>
</reference>
<organism evidence="2 3">
    <name type="scientific">Escallonia rubra</name>
    <dbReference type="NCBI Taxonomy" id="112253"/>
    <lineage>
        <taxon>Eukaryota</taxon>
        <taxon>Viridiplantae</taxon>
        <taxon>Streptophyta</taxon>
        <taxon>Embryophyta</taxon>
        <taxon>Tracheophyta</taxon>
        <taxon>Spermatophyta</taxon>
        <taxon>Magnoliopsida</taxon>
        <taxon>eudicotyledons</taxon>
        <taxon>Gunneridae</taxon>
        <taxon>Pentapetalae</taxon>
        <taxon>asterids</taxon>
        <taxon>campanulids</taxon>
        <taxon>Escalloniales</taxon>
        <taxon>Escalloniaceae</taxon>
        <taxon>Escallonia</taxon>
    </lineage>
</organism>
<comment type="caution">
    <text evidence="2">The sequence shown here is derived from an EMBL/GenBank/DDBJ whole genome shotgun (WGS) entry which is preliminary data.</text>
</comment>
<proteinExistence type="predicted"/>
<sequence>MAAMPTNISPIFLPRLRSSFGGGLASPWGLGFSLLDEEAGPLVEVGHEAAADEEAEKEPVMEMERAEEVGAAAEEEEEEEAAVAEKPEAAEEEAITEVA</sequence>
<evidence type="ECO:0000313" key="2">
    <source>
        <dbReference type="EMBL" id="KAK2990160.1"/>
    </source>
</evidence>
<feature type="compositionally biased region" description="Basic and acidic residues" evidence="1">
    <location>
        <begin position="57"/>
        <end position="68"/>
    </location>
</feature>
<gene>
    <name evidence="2" type="ORF">RJ640_008424</name>
</gene>
<accession>A0AA88SGR1</accession>
<feature type="compositionally biased region" description="Acidic residues" evidence="1">
    <location>
        <begin position="90"/>
        <end position="99"/>
    </location>
</feature>
<keyword evidence="3" id="KW-1185">Reference proteome</keyword>
<dbReference type="AlphaFoldDB" id="A0AA88SGR1"/>
<evidence type="ECO:0000313" key="3">
    <source>
        <dbReference type="Proteomes" id="UP001187471"/>
    </source>
</evidence>
<dbReference type="EMBL" id="JAVXUO010000662">
    <property type="protein sequence ID" value="KAK2990160.1"/>
    <property type="molecule type" value="Genomic_DNA"/>
</dbReference>
<feature type="compositionally biased region" description="Acidic residues" evidence="1">
    <location>
        <begin position="73"/>
        <end position="82"/>
    </location>
</feature>
<feature type="region of interest" description="Disordered" evidence="1">
    <location>
        <begin position="49"/>
        <end position="99"/>
    </location>
</feature>
<name>A0AA88SGR1_9ASTE</name>
<evidence type="ECO:0000256" key="1">
    <source>
        <dbReference type="SAM" id="MobiDB-lite"/>
    </source>
</evidence>
<protein>
    <submittedName>
        <fullName evidence="2">Uncharacterized protein</fullName>
    </submittedName>
</protein>